<dbReference type="InterPro" id="IPR050651">
    <property type="entry name" value="Plant_Cytochrome_P450_Monoox"/>
</dbReference>
<dbReference type="GO" id="GO:0016705">
    <property type="term" value="F:oxidoreductase activity, acting on paired donors, with incorporation or reduction of molecular oxygen"/>
    <property type="evidence" value="ECO:0007669"/>
    <property type="project" value="InterPro"/>
</dbReference>
<protein>
    <recommendedName>
        <fullName evidence="12">Cytochrome P450 81E8-like</fullName>
    </recommendedName>
</protein>
<name>A0A218XBQ1_PUNGR</name>
<keyword evidence="4 9" id="KW-0479">Metal-binding</keyword>
<dbReference type="GO" id="GO:0004497">
    <property type="term" value="F:monooxygenase activity"/>
    <property type="evidence" value="ECO:0007669"/>
    <property type="project" value="UniProtKB-KW"/>
</dbReference>
<gene>
    <name evidence="10" type="ORF">CDL15_Pgr001714</name>
</gene>
<evidence type="ECO:0000313" key="11">
    <source>
        <dbReference type="Proteomes" id="UP000197138"/>
    </source>
</evidence>
<dbReference type="GO" id="GO:0016020">
    <property type="term" value="C:membrane"/>
    <property type="evidence" value="ECO:0007669"/>
    <property type="project" value="UniProtKB-SubCell"/>
</dbReference>
<keyword evidence="6 9" id="KW-0408">Iron</keyword>
<evidence type="ECO:0000256" key="7">
    <source>
        <dbReference type="ARBA" id="ARBA00023033"/>
    </source>
</evidence>
<organism evidence="10 11">
    <name type="scientific">Punica granatum</name>
    <name type="common">Pomegranate</name>
    <dbReference type="NCBI Taxonomy" id="22663"/>
    <lineage>
        <taxon>Eukaryota</taxon>
        <taxon>Viridiplantae</taxon>
        <taxon>Streptophyta</taxon>
        <taxon>Embryophyta</taxon>
        <taxon>Tracheophyta</taxon>
        <taxon>Spermatophyta</taxon>
        <taxon>Magnoliopsida</taxon>
        <taxon>eudicotyledons</taxon>
        <taxon>Gunneridae</taxon>
        <taxon>Pentapetalae</taxon>
        <taxon>rosids</taxon>
        <taxon>malvids</taxon>
        <taxon>Myrtales</taxon>
        <taxon>Lythraceae</taxon>
        <taxon>Punica</taxon>
    </lineage>
</organism>
<dbReference type="InterPro" id="IPR001128">
    <property type="entry name" value="Cyt_P450"/>
</dbReference>
<evidence type="ECO:0000256" key="4">
    <source>
        <dbReference type="ARBA" id="ARBA00022723"/>
    </source>
</evidence>
<feature type="binding site" description="axial binding residue" evidence="9">
    <location>
        <position position="444"/>
    </location>
    <ligand>
        <name>heme</name>
        <dbReference type="ChEBI" id="CHEBI:30413"/>
    </ligand>
    <ligandPart>
        <name>Fe</name>
        <dbReference type="ChEBI" id="CHEBI:18248"/>
    </ligandPart>
</feature>
<dbReference type="AlphaFoldDB" id="A0A218XBQ1"/>
<evidence type="ECO:0000313" key="10">
    <source>
        <dbReference type="EMBL" id="OWM82140.1"/>
    </source>
</evidence>
<proteinExistence type="inferred from homology"/>
<dbReference type="PRINTS" id="PR00463">
    <property type="entry name" value="EP450I"/>
</dbReference>
<evidence type="ECO:0000256" key="5">
    <source>
        <dbReference type="ARBA" id="ARBA00023002"/>
    </source>
</evidence>
<dbReference type="Proteomes" id="UP000197138">
    <property type="component" value="Unassembled WGS sequence"/>
</dbReference>
<dbReference type="CDD" id="cd20653">
    <property type="entry name" value="CYP81"/>
    <property type="match status" value="1"/>
</dbReference>
<sequence length="516" mass="59126">MEVNFLCLLLSLPFLVLVLRLLFHKLSRNQNLPPSPPSLPIIGHLHYLKHPLHHTLRSLSDKYSPVLFLRFGSQPTVIVSSLQVAEECFTKNDIVLANRPNRTTRKYFGYNFTTILASNYSEHWRNLRKVSAIEIFSTHRLNVLMGIRRDEIRRLVQKLSMGSLQAFDRVELRSKLTELAFNIMMRMVVGKRYFGDNVLDDEESKEFRYIVKEVVTNSGATNPAEFLPILRWMGYGGFNKRMLRLFKRMDVFLQGLIDEHRRKKIDGSEIKNTMIDHLLSLQESEPNYYTDEIIKGLILVMLLAWTDTSSVTLEWALSYLVNHPDVLEKAKNEMDAQIGEDCLIDEPDVLKLHYLQNIIYETLRLKPAAPLLLPHRASEDCQIAGYNVPLNSMVLVNAWAIHRDPMLWDDHTSFKPERFEAGPGELNKEAHKLMLPFELGRRACPGAPLAQRVVGLTLGSLIQCFDWKRVSQDPVDLSEGKGLTMPKAMPLEAMCRARPILHKALSGESSKTIKGE</sequence>
<dbReference type="Gene3D" id="1.10.630.10">
    <property type="entry name" value="Cytochrome P450"/>
    <property type="match status" value="1"/>
</dbReference>
<dbReference type="GO" id="GO:0005506">
    <property type="term" value="F:iron ion binding"/>
    <property type="evidence" value="ECO:0007669"/>
    <property type="project" value="InterPro"/>
</dbReference>
<keyword evidence="7" id="KW-0503">Monooxygenase</keyword>
<keyword evidence="8" id="KW-0472">Membrane</keyword>
<dbReference type="EMBL" id="MTKT01002011">
    <property type="protein sequence ID" value="OWM82140.1"/>
    <property type="molecule type" value="Genomic_DNA"/>
</dbReference>
<evidence type="ECO:0000256" key="2">
    <source>
        <dbReference type="ARBA" id="ARBA00010617"/>
    </source>
</evidence>
<accession>A0A218XBQ1</accession>
<dbReference type="PANTHER" id="PTHR47947:SF24">
    <property type="entry name" value="ISOFLAVONE 2'-HYDROXYLASE-LIKE"/>
    <property type="match status" value="1"/>
</dbReference>
<evidence type="ECO:0000256" key="9">
    <source>
        <dbReference type="PIRSR" id="PIRSR602401-1"/>
    </source>
</evidence>
<dbReference type="SUPFAM" id="SSF48264">
    <property type="entry name" value="Cytochrome P450"/>
    <property type="match status" value="1"/>
</dbReference>
<dbReference type="PANTHER" id="PTHR47947">
    <property type="entry name" value="CYTOCHROME P450 82C3-RELATED"/>
    <property type="match status" value="1"/>
</dbReference>
<dbReference type="FunFam" id="1.10.630.10:FF:000023">
    <property type="entry name" value="Cytochrome P450 family protein"/>
    <property type="match status" value="1"/>
</dbReference>
<comment type="subcellular location">
    <subcellularLocation>
        <location evidence="1">Membrane</location>
    </subcellularLocation>
</comment>
<dbReference type="Pfam" id="PF00067">
    <property type="entry name" value="p450"/>
    <property type="match status" value="1"/>
</dbReference>
<evidence type="ECO:0000256" key="6">
    <source>
        <dbReference type="ARBA" id="ARBA00023004"/>
    </source>
</evidence>
<reference evidence="11" key="1">
    <citation type="journal article" date="2017" name="Plant J.">
        <title>The pomegranate (Punica granatum L.) genome and the genomics of punicalagin biosynthesis.</title>
        <authorList>
            <person name="Qin G."/>
            <person name="Xu C."/>
            <person name="Ming R."/>
            <person name="Tang H."/>
            <person name="Guyot R."/>
            <person name="Kramer E.M."/>
            <person name="Hu Y."/>
            <person name="Yi X."/>
            <person name="Qi Y."/>
            <person name="Xu X."/>
            <person name="Gao Z."/>
            <person name="Pan H."/>
            <person name="Jian J."/>
            <person name="Tian Y."/>
            <person name="Yue Z."/>
            <person name="Xu Y."/>
        </authorList>
    </citation>
    <scope>NUCLEOTIDE SEQUENCE [LARGE SCALE GENOMIC DNA]</scope>
    <source>
        <strain evidence="11">cv. Dabenzi</strain>
    </source>
</reference>
<dbReference type="PRINTS" id="PR00385">
    <property type="entry name" value="P450"/>
</dbReference>
<dbReference type="InterPro" id="IPR036396">
    <property type="entry name" value="Cyt_P450_sf"/>
</dbReference>
<dbReference type="InterPro" id="IPR002401">
    <property type="entry name" value="Cyt_P450_E_grp-I"/>
</dbReference>
<comment type="similarity">
    <text evidence="2">Belongs to the cytochrome P450 family.</text>
</comment>
<keyword evidence="3 9" id="KW-0349">Heme</keyword>
<dbReference type="GO" id="GO:0020037">
    <property type="term" value="F:heme binding"/>
    <property type="evidence" value="ECO:0007669"/>
    <property type="project" value="InterPro"/>
</dbReference>
<keyword evidence="5" id="KW-0560">Oxidoreductase</keyword>
<evidence type="ECO:0000256" key="3">
    <source>
        <dbReference type="ARBA" id="ARBA00022617"/>
    </source>
</evidence>
<evidence type="ECO:0000256" key="8">
    <source>
        <dbReference type="ARBA" id="ARBA00023136"/>
    </source>
</evidence>
<comment type="cofactor">
    <cofactor evidence="9">
        <name>heme</name>
        <dbReference type="ChEBI" id="CHEBI:30413"/>
    </cofactor>
</comment>
<evidence type="ECO:0008006" key="12">
    <source>
        <dbReference type="Google" id="ProtNLM"/>
    </source>
</evidence>
<comment type="caution">
    <text evidence="10">The sequence shown here is derived from an EMBL/GenBank/DDBJ whole genome shotgun (WGS) entry which is preliminary data.</text>
</comment>
<evidence type="ECO:0000256" key="1">
    <source>
        <dbReference type="ARBA" id="ARBA00004370"/>
    </source>
</evidence>